<reference evidence="2" key="1">
    <citation type="submission" date="2018-05" db="EMBL/GenBank/DDBJ databases">
        <authorList>
            <person name="Lanie J.A."/>
            <person name="Ng W.-L."/>
            <person name="Kazmierczak K.M."/>
            <person name="Andrzejewski T.M."/>
            <person name="Davidsen T.M."/>
            <person name="Wayne K.J."/>
            <person name="Tettelin H."/>
            <person name="Glass J.I."/>
            <person name="Rusch D."/>
            <person name="Podicherti R."/>
            <person name="Tsui H.-C.T."/>
            <person name="Winkler M.E."/>
        </authorList>
    </citation>
    <scope>NUCLEOTIDE SEQUENCE</scope>
</reference>
<evidence type="ECO:0000259" key="1">
    <source>
        <dbReference type="Pfam" id="PF20254"/>
    </source>
</evidence>
<dbReference type="Pfam" id="PF20254">
    <property type="entry name" value="DMFA2_C"/>
    <property type="match status" value="1"/>
</dbReference>
<dbReference type="InterPro" id="IPR046540">
    <property type="entry name" value="DMFA2_C"/>
</dbReference>
<dbReference type="EMBL" id="UINC01103972">
    <property type="protein sequence ID" value="SVC66785.1"/>
    <property type="molecule type" value="Genomic_DNA"/>
</dbReference>
<dbReference type="AlphaFoldDB" id="A0A382P2F5"/>
<gene>
    <name evidence="2" type="ORF">METZ01_LOCUS319639</name>
</gene>
<organism evidence="2">
    <name type="scientific">marine metagenome</name>
    <dbReference type="NCBI Taxonomy" id="408172"/>
    <lineage>
        <taxon>unclassified sequences</taxon>
        <taxon>metagenomes</taxon>
        <taxon>ecological metagenomes</taxon>
    </lineage>
</organism>
<feature type="non-terminal residue" evidence="2">
    <location>
        <position position="1"/>
    </location>
</feature>
<protein>
    <recommendedName>
        <fullName evidence="1">N,N-dimethylformamidase beta subunit-like C-terminal domain-containing protein</fullName>
    </recommendedName>
</protein>
<sequence length="361" mass="41070">SQLVADKPVALSTEVPDSLIIAAAHAPGSRLNFNGKIEGPEVREGDFELDEFDQTQKQGALFAQWDFSRDIPSSRIVDIGPYQLHGELVNFPARAMTGSNWDGSEMCWRHAPDQYGAIHFHEDDIYDFNWDTDFLFHVPKELQPGVYGIRLEQEEFQDTVPLFVCPPRGQRTARICVLVSTFTYTVYGNHARPDYDPSWKKKIEAWDAYPWNPAEYPHYGCSTYNFHSDRSGICHASHRRPLFNLRPGYLTFGANACSGLRHFQADSHLIAWLEHQGYDYDIVTDRELHDEGFSAIAGYALVTTGSHPEYHTPETLDALLQYRDQGGHLCYLGGNGFYWRVAIHTENPSLIEIRRAEGGIR</sequence>
<accession>A0A382P2F5</accession>
<proteinExistence type="predicted"/>
<evidence type="ECO:0000313" key="2">
    <source>
        <dbReference type="EMBL" id="SVC66785.1"/>
    </source>
</evidence>
<feature type="non-terminal residue" evidence="2">
    <location>
        <position position="361"/>
    </location>
</feature>
<name>A0A382P2F5_9ZZZZ</name>
<feature type="domain" description="N,N-dimethylformamidase beta subunit-like C-terminal" evidence="1">
    <location>
        <begin position="94"/>
        <end position="361"/>
    </location>
</feature>